<dbReference type="PANTHER" id="PTHR30037:SF4">
    <property type="entry name" value="DNA-3-METHYLADENINE GLYCOSYLASE I"/>
    <property type="match status" value="1"/>
</dbReference>
<feature type="region of interest" description="Disordered" evidence="1">
    <location>
        <begin position="145"/>
        <end position="170"/>
    </location>
</feature>
<dbReference type="PANTHER" id="PTHR30037">
    <property type="entry name" value="DNA-3-METHYLADENINE GLYCOSYLASE 1"/>
    <property type="match status" value="1"/>
</dbReference>
<gene>
    <name evidence="2" type="ORF">GCM10010253_18050</name>
</gene>
<dbReference type="SUPFAM" id="SSF53822">
    <property type="entry name" value="Periplasmic binding protein-like I"/>
    <property type="match status" value="1"/>
</dbReference>
<dbReference type="InterPro" id="IPR028082">
    <property type="entry name" value="Peripla_BP_I"/>
</dbReference>
<dbReference type="Proteomes" id="UP000659767">
    <property type="component" value="Unassembled WGS sequence"/>
</dbReference>
<evidence type="ECO:0000256" key="1">
    <source>
        <dbReference type="SAM" id="MobiDB-lite"/>
    </source>
</evidence>
<keyword evidence="3" id="KW-1185">Reference proteome</keyword>
<evidence type="ECO:0008006" key="4">
    <source>
        <dbReference type="Google" id="ProtNLM"/>
    </source>
</evidence>
<dbReference type="SUPFAM" id="SSF48150">
    <property type="entry name" value="DNA-glycosylase"/>
    <property type="match status" value="1"/>
</dbReference>
<dbReference type="EMBL" id="BMSZ01000004">
    <property type="protein sequence ID" value="GGS44360.1"/>
    <property type="molecule type" value="Genomic_DNA"/>
</dbReference>
<evidence type="ECO:0000313" key="2">
    <source>
        <dbReference type="EMBL" id="GGS44360.1"/>
    </source>
</evidence>
<proteinExistence type="predicted"/>
<dbReference type="Gene3D" id="3.40.50.2300">
    <property type="match status" value="1"/>
</dbReference>
<accession>A0ABQ2SY98</accession>
<name>A0ABQ2SY98_STRBA</name>
<dbReference type="InterPro" id="IPR011257">
    <property type="entry name" value="DNA_glycosylase"/>
</dbReference>
<dbReference type="Pfam" id="PF03352">
    <property type="entry name" value="Adenine_glyco"/>
    <property type="match status" value="1"/>
</dbReference>
<dbReference type="InterPro" id="IPR052891">
    <property type="entry name" value="DNA-3mA_glycosylase"/>
</dbReference>
<protein>
    <recommendedName>
        <fullName evidence="4">DNA-3-methyladenine glycosylase</fullName>
    </recommendedName>
</protein>
<reference evidence="3" key="1">
    <citation type="journal article" date="2019" name="Int. J. Syst. Evol. Microbiol.">
        <title>The Global Catalogue of Microorganisms (GCM) 10K type strain sequencing project: providing services to taxonomists for standard genome sequencing and annotation.</title>
        <authorList>
            <consortium name="The Broad Institute Genomics Platform"/>
            <consortium name="The Broad Institute Genome Sequencing Center for Infectious Disease"/>
            <person name="Wu L."/>
            <person name="Ma J."/>
        </authorList>
    </citation>
    <scope>NUCLEOTIDE SEQUENCE [LARGE SCALE GENOMIC DNA]</scope>
    <source>
        <strain evidence="3">JCM 4350</strain>
    </source>
</reference>
<dbReference type="InterPro" id="IPR005019">
    <property type="entry name" value="Adenine_glyco"/>
</dbReference>
<organism evidence="2 3">
    <name type="scientific">Streptomyces badius</name>
    <dbReference type="NCBI Taxonomy" id="1941"/>
    <lineage>
        <taxon>Bacteria</taxon>
        <taxon>Bacillati</taxon>
        <taxon>Actinomycetota</taxon>
        <taxon>Actinomycetes</taxon>
        <taxon>Kitasatosporales</taxon>
        <taxon>Streptomycetaceae</taxon>
        <taxon>Streptomyces</taxon>
    </lineage>
</organism>
<sequence>MTPPDAPHTAAELAALLRLIPSSVRDVAVGHGRDGDGVHRAAAEAFVTAWEATGRTVTAVVDWPEEAASWLRPARRFTAGAPDAWVVAGAPPGWARMSRRLAQSTDWAAERTYAFASLDSPRLAELAGASVLDGLRGATADGGTWQIDDGRSTRWPPPAPAAAVSKGGPVLGPDGRRRCPWAVGHPLNLAYHDSEWGLPVHGEQALFERITLEAFQAGLSWLTILAKRPAFRAAFDGFAPEKVAAYTDADVLRLMADAGIVRNRAKIEATVRNARAVLALRERGGLDRLIWSHRPAETPRPRTAAEVPTSTPGSKALARELRAHGFGFVGPTTSYALMEAIGMVDTHLVECHRRGSALHAGGPAGG</sequence>
<dbReference type="Gene3D" id="1.10.340.30">
    <property type="entry name" value="Hypothetical protein, domain 2"/>
    <property type="match status" value="1"/>
</dbReference>
<evidence type="ECO:0000313" key="3">
    <source>
        <dbReference type="Proteomes" id="UP000659767"/>
    </source>
</evidence>
<comment type="caution">
    <text evidence="2">The sequence shown here is derived from an EMBL/GenBank/DDBJ whole genome shotgun (WGS) entry which is preliminary data.</text>
</comment>